<dbReference type="SUPFAM" id="SSF49344">
    <property type="entry name" value="CBD9-like"/>
    <property type="match status" value="1"/>
</dbReference>
<dbReference type="CDD" id="cd09620">
    <property type="entry name" value="CBM9_like_3"/>
    <property type="match status" value="1"/>
</dbReference>
<proteinExistence type="predicted"/>
<gene>
    <name evidence="2" type="ORF">NG821_08280</name>
</gene>
<feature type="domain" description="Carbohydrate-binding" evidence="1">
    <location>
        <begin position="49"/>
        <end position="268"/>
    </location>
</feature>
<comment type="caution">
    <text evidence="2">The sequence shown here is derived from an EMBL/GenBank/DDBJ whole genome shotgun (WGS) entry which is preliminary data.</text>
</comment>
<evidence type="ECO:0000313" key="3">
    <source>
        <dbReference type="Proteomes" id="UP001204015"/>
    </source>
</evidence>
<dbReference type="Pfam" id="PF06452">
    <property type="entry name" value="CBM9_1"/>
    <property type="match status" value="1"/>
</dbReference>
<keyword evidence="3" id="KW-1185">Reference proteome</keyword>
<evidence type="ECO:0000259" key="1">
    <source>
        <dbReference type="Pfam" id="PF06452"/>
    </source>
</evidence>
<protein>
    <submittedName>
        <fullName evidence="2">Carbohydrate-binding family 9-like protein</fullName>
    </submittedName>
</protein>
<sequence>MKHLFVSGLTLMVCLPGFIKAQEEKSEYAPLLTPPRGYVCYRTTQPVKIDGVLDEKSWQYAQWTENFCDISGAGFPTPYYNTRAKLLWDSDNLYIAAEMEEENIWAFQKQHDDIVWHDPDFEVFIDPKGDGHNYFEIEVNALGTVFDLSLEAPYRSKIRPFVQFQYNAPGLEVGIQRAGTLNHPQDKDKEWIVEMKIPRQALASEFDDYLKKGAYLRLDFSRVEWQVSMGKNDEIVKKTDSTGKQLPEENWVWSPTGRIDMHMPERWGYVYLSDQISGSGTETFAYPKDESARRFLWRLFYGQETHYRKTHTYLKHLEDFHLTKAEMGLLPEKSRVDIETTSHAYEINLSMPDGRLLAIDDTGRCFYR</sequence>
<accession>A0ABT1BZJ4</accession>
<dbReference type="EMBL" id="JAMXLY010000030">
    <property type="protein sequence ID" value="MCO6025832.1"/>
    <property type="molecule type" value="Genomic_DNA"/>
</dbReference>
<reference evidence="2 3" key="1">
    <citation type="submission" date="2022-06" db="EMBL/GenBank/DDBJ databases">
        <title>A taxonomic note on the genus Prevotella: Description of four novel genera and emended description of the genera Hallella and Xylanibacter.</title>
        <authorList>
            <person name="Hitch T.C.A."/>
        </authorList>
    </citation>
    <scope>NUCLEOTIDE SEQUENCE [LARGE SCALE GENOMIC DNA]</scope>
    <source>
        <strain evidence="2 3">DSM 100619</strain>
    </source>
</reference>
<dbReference type="RefSeq" id="WP_252761189.1">
    <property type="nucleotide sequence ID" value="NZ_JAMXLY010000030.1"/>
</dbReference>
<evidence type="ECO:0000313" key="2">
    <source>
        <dbReference type="EMBL" id="MCO6025832.1"/>
    </source>
</evidence>
<dbReference type="Proteomes" id="UP001204015">
    <property type="component" value="Unassembled WGS sequence"/>
</dbReference>
<name>A0ABT1BZJ4_9BACT</name>
<dbReference type="InterPro" id="IPR010502">
    <property type="entry name" value="Carb-bd_dom_fam9"/>
</dbReference>
<dbReference type="PANTHER" id="PTHR35532:SF5">
    <property type="entry name" value="CARBOHYDRATE-BINDING DOMAIN-CONTAINING PROTEIN"/>
    <property type="match status" value="1"/>
</dbReference>
<dbReference type="Gene3D" id="2.60.40.1190">
    <property type="match status" value="1"/>
</dbReference>
<dbReference type="PANTHER" id="PTHR35532">
    <property type="entry name" value="SIMILAR TO POLYHYDROXYALKANOATE DEPOLYMERASE"/>
    <property type="match status" value="1"/>
</dbReference>
<organism evidence="2 3">
    <name type="scientific">Segatella cerevisiae</name>
    <dbReference type="NCBI Taxonomy" id="2053716"/>
    <lineage>
        <taxon>Bacteria</taxon>
        <taxon>Pseudomonadati</taxon>
        <taxon>Bacteroidota</taxon>
        <taxon>Bacteroidia</taxon>
        <taxon>Bacteroidales</taxon>
        <taxon>Prevotellaceae</taxon>
        <taxon>Segatella</taxon>
    </lineage>
</organism>